<dbReference type="AlphaFoldDB" id="A0A918F7S6"/>
<dbReference type="PANTHER" id="PTHR30349:SF81">
    <property type="entry name" value="TYROSINE RECOMBINASE XERC"/>
    <property type="match status" value="1"/>
</dbReference>
<feature type="domain" description="Core-binding (CB)" evidence="6">
    <location>
        <begin position="21"/>
        <end position="114"/>
    </location>
</feature>
<dbReference type="Gene3D" id="1.10.150.130">
    <property type="match status" value="1"/>
</dbReference>
<dbReference type="Pfam" id="PF02899">
    <property type="entry name" value="Phage_int_SAM_1"/>
    <property type="match status" value="1"/>
</dbReference>
<evidence type="ECO:0000256" key="4">
    <source>
        <dbReference type="PROSITE-ProRule" id="PRU01248"/>
    </source>
</evidence>
<evidence type="ECO:0000256" key="2">
    <source>
        <dbReference type="ARBA" id="ARBA00023125"/>
    </source>
</evidence>
<dbReference type="InterPro" id="IPR004107">
    <property type="entry name" value="Integrase_SAM-like_N"/>
</dbReference>
<keyword evidence="8" id="KW-1185">Reference proteome</keyword>
<dbReference type="Proteomes" id="UP000603865">
    <property type="component" value="Unassembled WGS sequence"/>
</dbReference>
<dbReference type="SUPFAM" id="SSF56349">
    <property type="entry name" value="DNA breaking-rejoining enzymes"/>
    <property type="match status" value="1"/>
</dbReference>
<dbReference type="Pfam" id="PF00589">
    <property type="entry name" value="Phage_integrase"/>
    <property type="match status" value="1"/>
</dbReference>
<dbReference type="PROSITE" id="PS51900">
    <property type="entry name" value="CB"/>
    <property type="match status" value="1"/>
</dbReference>
<dbReference type="InterPro" id="IPR050090">
    <property type="entry name" value="Tyrosine_recombinase_XerCD"/>
</dbReference>
<keyword evidence="2 4" id="KW-0238">DNA-binding</keyword>
<dbReference type="GO" id="GO:0015074">
    <property type="term" value="P:DNA integration"/>
    <property type="evidence" value="ECO:0007669"/>
    <property type="project" value="UniProtKB-KW"/>
</dbReference>
<name>A0A918F7S6_9DEIO</name>
<dbReference type="InterPro" id="IPR002104">
    <property type="entry name" value="Integrase_catalytic"/>
</dbReference>
<evidence type="ECO:0000256" key="3">
    <source>
        <dbReference type="ARBA" id="ARBA00023172"/>
    </source>
</evidence>
<evidence type="ECO:0000256" key="1">
    <source>
        <dbReference type="ARBA" id="ARBA00022908"/>
    </source>
</evidence>
<feature type="domain" description="Tyr recombinase" evidence="5">
    <location>
        <begin position="165"/>
        <end position="358"/>
    </location>
</feature>
<dbReference type="GO" id="GO:0006310">
    <property type="term" value="P:DNA recombination"/>
    <property type="evidence" value="ECO:0007669"/>
    <property type="project" value="UniProtKB-KW"/>
</dbReference>
<reference evidence="7" key="2">
    <citation type="submission" date="2020-09" db="EMBL/GenBank/DDBJ databases">
        <authorList>
            <person name="Sun Q."/>
            <person name="Ohkuma M."/>
        </authorList>
    </citation>
    <scope>NUCLEOTIDE SEQUENCE</scope>
    <source>
        <strain evidence="7">JCM 31311</strain>
    </source>
</reference>
<organism evidence="7 8">
    <name type="scientific">Deinococcus ruber</name>
    <dbReference type="NCBI Taxonomy" id="1848197"/>
    <lineage>
        <taxon>Bacteria</taxon>
        <taxon>Thermotogati</taxon>
        <taxon>Deinococcota</taxon>
        <taxon>Deinococci</taxon>
        <taxon>Deinococcales</taxon>
        <taxon>Deinococcaceae</taxon>
        <taxon>Deinococcus</taxon>
    </lineage>
</organism>
<dbReference type="InterPro" id="IPR044068">
    <property type="entry name" value="CB"/>
</dbReference>
<dbReference type="Gene3D" id="1.10.443.10">
    <property type="entry name" value="Intergrase catalytic core"/>
    <property type="match status" value="1"/>
</dbReference>
<protein>
    <submittedName>
        <fullName evidence="7">Transposase/integrase</fullName>
    </submittedName>
</protein>
<dbReference type="EMBL" id="BMQL01000011">
    <property type="protein sequence ID" value="GGR09369.1"/>
    <property type="molecule type" value="Genomic_DNA"/>
</dbReference>
<dbReference type="InterPro" id="IPR010998">
    <property type="entry name" value="Integrase_recombinase_N"/>
</dbReference>
<evidence type="ECO:0000259" key="6">
    <source>
        <dbReference type="PROSITE" id="PS51900"/>
    </source>
</evidence>
<gene>
    <name evidence="7" type="ORF">GCM10008957_22600</name>
</gene>
<dbReference type="PANTHER" id="PTHR30349">
    <property type="entry name" value="PHAGE INTEGRASE-RELATED"/>
    <property type="match status" value="1"/>
</dbReference>
<dbReference type="GO" id="GO:0003677">
    <property type="term" value="F:DNA binding"/>
    <property type="evidence" value="ECO:0007669"/>
    <property type="project" value="UniProtKB-UniRule"/>
</dbReference>
<reference evidence="7" key="1">
    <citation type="journal article" date="2014" name="Int. J. Syst. Evol. Microbiol.">
        <title>Complete genome sequence of Corynebacterium casei LMG S-19264T (=DSM 44701T), isolated from a smear-ripened cheese.</title>
        <authorList>
            <consortium name="US DOE Joint Genome Institute (JGI-PGF)"/>
            <person name="Walter F."/>
            <person name="Albersmeier A."/>
            <person name="Kalinowski J."/>
            <person name="Ruckert C."/>
        </authorList>
    </citation>
    <scope>NUCLEOTIDE SEQUENCE</scope>
    <source>
        <strain evidence="7">JCM 31311</strain>
    </source>
</reference>
<proteinExistence type="predicted"/>
<evidence type="ECO:0000313" key="8">
    <source>
        <dbReference type="Proteomes" id="UP000603865"/>
    </source>
</evidence>
<evidence type="ECO:0000313" key="7">
    <source>
        <dbReference type="EMBL" id="GGR09369.1"/>
    </source>
</evidence>
<evidence type="ECO:0000259" key="5">
    <source>
        <dbReference type="PROSITE" id="PS51898"/>
    </source>
</evidence>
<comment type="caution">
    <text evidence="7">The sequence shown here is derived from an EMBL/GenBank/DDBJ whole genome shotgun (WGS) entry which is preliminary data.</text>
</comment>
<sequence>MRVTRSMATGRLSIHLLYDDGTAVPEVDAFLQHLLARGCSPNTALAYGHDLKHLYAFLQLTQLTLGHFSPARAVDFLTYLNTLPGRGAKGRAPLTAASINRMLAAVSTFFEHCILTEVVSHSENPIQKRPDPTAARVSARYIPFLALTTGQRPIRRVLRVRSVQRLPRPLSDEQVTLLLTSFSKRRDRAMFLLMLQGGLRPGEVLNLHLDDIQYAQRRITVRHRTDHPRGARTKSRTERVVDLHEPVTLAILSAYIMHERPTDAPGPHVFLVGGQGAARHQPLSYAAFAKHFKRRCQTLGLTDPWITPHALRHTHATQMWEGGMRELTLQKRLGHASPESTKQYTRVSDSEMLRDYQHALRQKEER</sequence>
<dbReference type="InterPro" id="IPR013762">
    <property type="entry name" value="Integrase-like_cat_sf"/>
</dbReference>
<dbReference type="RefSeq" id="WP_189090412.1">
    <property type="nucleotide sequence ID" value="NZ_BMQL01000011.1"/>
</dbReference>
<dbReference type="PROSITE" id="PS51898">
    <property type="entry name" value="TYR_RECOMBINASE"/>
    <property type="match status" value="1"/>
</dbReference>
<keyword evidence="3" id="KW-0233">DNA recombination</keyword>
<accession>A0A918F7S6</accession>
<dbReference type="InterPro" id="IPR011010">
    <property type="entry name" value="DNA_brk_join_enz"/>
</dbReference>
<keyword evidence="1" id="KW-0229">DNA integration</keyword>
<dbReference type="CDD" id="cd00397">
    <property type="entry name" value="DNA_BRE_C"/>
    <property type="match status" value="1"/>
</dbReference>